<dbReference type="Proteomes" id="UP000807306">
    <property type="component" value="Unassembled WGS sequence"/>
</dbReference>
<accession>A0A9P6ELU0</accession>
<keyword evidence="1" id="KW-0472">Membrane</keyword>
<keyword evidence="1" id="KW-1133">Transmembrane helix</keyword>
<keyword evidence="1" id="KW-0812">Transmembrane</keyword>
<protein>
    <submittedName>
        <fullName evidence="2">Uncharacterized protein</fullName>
    </submittedName>
</protein>
<reference evidence="2" key="1">
    <citation type="submission" date="2020-11" db="EMBL/GenBank/DDBJ databases">
        <authorList>
            <consortium name="DOE Joint Genome Institute"/>
            <person name="Ahrendt S."/>
            <person name="Riley R."/>
            <person name="Andreopoulos W."/>
            <person name="Labutti K."/>
            <person name="Pangilinan J."/>
            <person name="Ruiz-Duenas F.J."/>
            <person name="Barrasa J.M."/>
            <person name="Sanchez-Garcia M."/>
            <person name="Camarero S."/>
            <person name="Miyauchi S."/>
            <person name="Serrano A."/>
            <person name="Linde D."/>
            <person name="Babiker R."/>
            <person name="Drula E."/>
            <person name="Ayuso-Fernandez I."/>
            <person name="Pacheco R."/>
            <person name="Padilla G."/>
            <person name="Ferreira P."/>
            <person name="Barriuso J."/>
            <person name="Kellner H."/>
            <person name="Castanera R."/>
            <person name="Alfaro M."/>
            <person name="Ramirez L."/>
            <person name="Pisabarro A.G."/>
            <person name="Kuo A."/>
            <person name="Tritt A."/>
            <person name="Lipzen A."/>
            <person name="He G."/>
            <person name="Yan M."/>
            <person name="Ng V."/>
            <person name="Cullen D."/>
            <person name="Martin F."/>
            <person name="Rosso M.-N."/>
            <person name="Henrissat B."/>
            <person name="Hibbett D."/>
            <person name="Martinez A.T."/>
            <person name="Grigoriev I.V."/>
        </authorList>
    </citation>
    <scope>NUCLEOTIDE SEQUENCE</scope>
    <source>
        <strain evidence="2">CBS 506.95</strain>
    </source>
</reference>
<gene>
    <name evidence="2" type="ORF">CPB83DRAFT_104573</name>
</gene>
<organism evidence="2 3">
    <name type="scientific">Crepidotus variabilis</name>
    <dbReference type="NCBI Taxonomy" id="179855"/>
    <lineage>
        <taxon>Eukaryota</taxon>
        <taxon>Fungi</taxon>
        <taxon>Dikarya</taxon>
        <taxon>Basidiomycota</taxon>
        <taxon>Agaricomycotina</taxon>
        <taxon>Agaricomycetes</taxon>
        <taxon>Agaricomycetidae</taxon>
        <taxon>Agaricales</taxon>
        <taxon>Agaricineae</taxon>
        <taxon>Crepidotaceae</taxon>
        <taxon>Crepidotus</taxon>
    </lineage>
</organism>
<proteinExistence type="predicted"/>
<keyword evidence="3" id="KW-1185">Reference proteome</keyword>
<dbReference type="EMBL" id="MU157835">
    <property type="protein sequence ID" value="KAF9531427.1"/>
    <property type="molecule type" value="Genomic_DNA"/>
</dbReference>
<sequence length="108" mass="12818">MLLVLSAFLHPWCTNHVDVLPFPYSFMIFNVLYNTLCLFFSSFYSLPLLHITLNRRIPNLSRVTSTPPTYPSLLDIQRSYYISNSNQFNHSTFYKHDLFSPSHMVYFR</sequence>
<evidence type="ECO:0000313" key="3">
    <source>
        <dbReference type="Proteomes" id="UP000807306"/>
    </source>
</evidence>
<feature type="transmembrane region" description="Helical" evidence="1">
    <location>
        <begin position="31"/>
        <end position="53"/>
    </location>
</feature>
<evidence type="ECO:0000256" key="1">
    <source>
        <dbReference type="SAM" id="Phobius"/>
    </source>
</evidence>
<comment type="caution">
    <text evidence="2">The sequence shown here is derived from an EMBL/GenBank/DDBJ whole genome shotgun (WGS) entry which is preliminary data.</text>
</comment>
<name>A0A9P6ELU0_9AGAR</name>
<dbReference type="AlphaFoldDB" id="A0A9P6ELU0"/>
<evidence type="ECO:0000313" key="2">
    <source>
        <dbReference type="EMBL" id="KAF9531427.1"/>
    </source>
</evidence>